<feature type="domain" description="Reverse transcriptase" evidence="8">
    <location>
        <begin position="274"/>
        <end position="443"/>
    </location>
</feature>
<protein>
    <recommendedName>
        <fullName evidence="8">Reverse transcriptase domain-containing protein</fullName>
    </recommendedName>
</protein>
<keyword evidence="3" id="KW-0548">Nucleotidyltransferase</keyword>
<accession>A0A392MS82</accession>
<reference evidence="9 10" key="1">
    <citation type="journal article" date="2018" name="Front. Plant Sci.">
        <title>Red Clover (Trifolium pratense) and Zigzag Clover (T. medium) - A Picture of Genomic Similarities and Differences.</title>
        <authorList>
            <person name="Dluhosova J."/>
            <person name="Istvanek J."/>
            <person name="Nedelnik J."/>
            <person name="Repkova J."/>
        </authorList>
    </citation>
    <scope>NUCLEOTIDE SEQUENCE [LARGE SCALE GENOMIC DNA]</scope>
    <source>
        <strain evidence="10">cv. 10/8</strain>
        <tissue evidence="9">Leaf</tissue>
    </source>
</reference>
<dbReference type="CDD" id="cd01647">
    <property type="entry name" value="RT_LTR"/>
    <property type="match status" value="1"/>
</dbReference>
<dbReference type="InterPro" id="IPR000477">
    <property type="entry name" value="RT_dom"/>
</dbReference>
<dbReference type="PROSITE" id="PS50878">
    <property type="entry name" value="RT_POL"/>
    <property type="match status" value="1"/>
</dbReference>
<dbReference type="Gene3D" id="2.40.70.10">
    <property type="entry name" value="Acid Proteases"/>
    <property type="match status" value="1"/>
</dbReference>
<dbReference type="Pfam" id="PF00078">
    <property type="entry name" value="RVT_1"/>
    <property type="match status" value="1"/>
</dbReference>
<dbReference type="SUPFAM" id="SSF50630">
    <property type="entry name" value="Acid proteases"/>
    <property type="match status" value="1"/>
</dbReference>
<sequence length="443" mass="50133">MIVDDDEVSETDTPQLTEILATSQPDSDPDDTQAQISFHALSGHLAPETLRLTGRISTHQVAILIDGGSTHNFIQERLVKSLGLKAQSTQALRVMVGNGNVIECHQLCVQIPVHVQNQVFTVDLHVLPLSGADVVFGVQWMKSLGPILTDYNDLTMKFIAAGKIVELKGDCNSGLNAMTAHQVKRLVHTNGASAFFHIQLLPSEFPSAQNYDPQIHDLIQKYQPLFSKPISLPPKRPSNHTIHLLPNSQPVNVRPYRYPYFQKQEIEKQVTEMLHNGIIRPSTSPFSSPVLLVKKKDGTWRFCVDYRALNAITVKDRFPIPTIDELLDELGGATWFSKLDLLQGYHQILMNDHDVEKTAFRTHQGHYEFRVMPFGLCNAPSSFQATMNTIFQPFLRKFIIVFFDDILIYSATYDDHLVHLDRTLQVLREGEFFLKQSKCFFAQ</sequence>
<dbReference type="GO" id="GO:0008233">
    <property type="term" value="F:peptidase activity"/>
    <property type="evidence" value="ECO:0007669"/>
    <property type="project" value="UniProtKB-KW"/>
</dbReference>
<evidence type="ECO:0000256" key="4">
    <source>
        <dbReference type="ARBA" id="ARBA00022722"/>
    </source>
</evidence>
<keyword evidence="2" id="KW-0808">Transferase</keyword>
<feature type="non-terminal residue" evidence="9">
    <location>
        <position position="443"/>
    </location>
</feature>
<evidence type="ECO:0000256" key="1">
    <source>
        <dbReference type="ARBA" id="ARBA00022670"/>
    </source>
</evidence>
<dbReference type="Proteomes" id="UP000265520">
    <property type="component" value="Unassembled WGS sequence"/>
</dbReference>
<dbReference type="GO" id="GO:0003964">
    <property type="term" value="F:RNA-directed DNA polymerase activity"/>
    <property type="evidence" value="ECO:0007669"/>
    <property type="project" value="UniProtKB-KW"/>
</dbReference>
<dbReference type="InterPro" id="IPR053134">
    <property type="entry name" value="RNA-dir_DNA_polymerase"/>
</dbReference>
<keyword evidence="6" id="KW-0378">Hydrolase</keyword>
<keyword evidence="1" id="KW-0645">Protease</keyword>
<dbReference type="SUPFAM" id="SSF56672">
    <property type="entry name" value="DNA/RNA polymerases"/>
    <property type="match status" value="1"/>
</dbReference>
<dbReference type="PANTHER" id="PTHR24559">
    <property type="entry name" value="TRANSPOSON TY3-I GAG-POL POLYPROTEIN"/>
    <property type="match status" value="1"/>
</dbReference>
<keyword evidence="4" id="KW-0540">Nuclease</keyword>
<dbReference type="FunFam" id="3.10.10.10:FF:000002">
    <property type="entry name" value="Retrovirus-related Pol polyprotein from transposon 17.6-like protein"/>
    <property type="match status" value="1"/>
</dbReference>
<dbReference type="InterPro" id="IPR043128">
    <property type="entry name" value="Rev_trsase/Diguanyl_cyclase"/>
</dbReference>
<dbReference type="AlphaFoldDB" id="A0A392MS82"/>
<organism evidence="9 10">
    <name type="scientific">Trifolium medium</name>
    <dbReference type="NCBI Taxonomy" id="97028"/>
    <lineage>
        <taxon>Eukaryota</taxon>
        <taxon>Viridiplantae</taxon>
        <taxon>Streptophyta</taxon>
        <taxon>Embryophyta</taxon>
        <taxon>Tracheophyta</taxon>
        <taxon>Spermatophyta</taxon>
        <taxon>Magnoliopsida</taxon>
        <taxon>eudicotyledons</taxon>
        <taxon>Gunneridae</taxon>
        <taxon>Pentapetalae</taxon>
        <taxon>rosids</taxon>
        <taxon>fabids</taxon>
        <taxon>Fabales</taxon>
        <taxon>Fabaceae</taxon>
        <taxon>Papilionoideae</taxon>
        <taxon>50 kb inversion clade</taxon>
        <taxon>NPAAA clade</taxon>
        <taxon>Hologalegina</taxon>
        <taxon>IRL clade</taxon>
        <taxon>Trifolieae</taxon>
        <taxon>Trifolium</taxon>
    </lineage>
</organism>
<dbReference type="Pfam" id="PF08284">
    <property type="entry name" value="RVP_2"/>
    <property type="match status" value="1"/>
</dbReference>
<dbReference type="PANTHER" id="PTHR24559:SF434">
    <property type="entry name" value="RNA-DIRECTED DNA POLYMERASE HOMOLOG"/>
    <property type="match status" value="1"/>
</dbReference>
<dbReference type="GO" id="GO:0006508">
    <property type="term" value="P:proteolysis"/>
    <property type="evidence" value="ECO:0007669"/>
    <property type="project" value="UniProtKB-KW"/>
</dbReference>
<name>A0A392MS82_9FABA</name>
<evidence type="ECO:0000313" key="9">
    <source>
        <dbReference type="EMBL" id="MCH90112.1"/>
    </source>
</evidence>
<dbReference type="CDD" id="cd00303">
    <property type="entry name" value="retropepsin_like"/>
    <property type="match status" value="1"/>
</dbReference>
<dbReference type="FunFam" id="3.10.10.10:FF:000007">
    <property type="entry name" value="Retrovirus-related Pol polyprotein from transposon 17.6-like Protein"/>
    <property type="match status" value="1"/>
</dbReference>
<comment type="caution">
    <text evidence="9">The sequence shown here is derived from an EMBL/GenBank/DDBJ whole genome shotgun (WGS) entry which is preliminary data.</text>
</comment>
<dbReference type="InterPro" id="IPR043502">
    <property type="entry name" value="DNA/RNA_pol_sf"/>
</dbReference>
<gene>
    <name evidence="9" type="ORF">A2U01_0011019</name>
</gene>
<evidence type="ECO:0000256" key="3">
    <source>
        <dbReference type="ARBA" id="ARBA00022695"/>
    </source>
</evidence>
<dbReference type="GO" id="GO:0004519">
    <property type="term" value="F:endonuclease activity"/>
    <property type="evidence" value="ECO:0007669"/>
    <property type="project" value="UniProtKB-KW"/>
</dbReference>
<evidence type="ECO:0000259" key="8">
    <source>
        <dbReference type="PROSITE" id="PS50878"/>
    </source>
</evidence>
<keyword evidence="7" id="KW-0695">RNA-directed DNA polymerase</keyword>
<evidence type="ECO:0000313" key="10">
    <source>
        <dbReference type="Proteomes" id="UP000265520"/>
    </source>
</evidence>
<keyword evidence="5" id="KW-0255">Endonuclease</keyword>
<dbReference type="Gene3D" id="3.30.70.270">
    <property type="match status" value="1"/>
</dbReference>
<dbReference type="EMBL" id="LXQA010017605">
    <property type="protein sequence ID" value="MCH90112.1"/>
    <property type="molecule type" value="Genomic_DNA"/>
</dbReference>
<evidence type="ECO:0000256" key="7">
    <source>
        <dbReference type="ARBA" id="ARBA00022918"/>
    </source>
</evidence>
<keyword evidence="10" id="KW-1185">Reference proteome</keyword>
<dbReference type="Gene3D" id="3.10.10.10">
    <property type="entry name" value="HIV Type 1 Reverse Transcriptase, subunit A, domain 1"/>
    <property type="match status" value="1"/>
</dbReference>
<evidence type="ECO:0000256" key="2">
    <source>
        <dbReference type="ARBA" id="ARBA00022679"/>
    </source>
</evidence>
<dbReference type="InterPro" id="IPR021109">
    <property type="entry name" value="Peptidase_aspartic_dom_sf"/>
</dbReference>
<evidence type="ECO:0000256" key="5">
    <source>
        <dbReference type="ARBA" id="ARBA00022759"/>
    </source>
</evidence>
<proteinExistence type="predicted"/>
<evidence type="ECO:0000256" key="6">
    <source>
        <dbReference type="ARBA" id="ARBA00022801"/>
    </source>
</evidence>